<reference evidence="5 6" key="1">
    <citation type="submission" date="2017-11" db="EMBL/GenBank/DDBJ databases">
        <title>De novo assembly and phasing of dikaryotic genomes from two isolates of Puccinia coronata f. sp. avenae, the causal agent of oat crown rust.</title>
        <authorList>
            <person name="Miller M.E."/>
            <person name="Zhang Y."/>
            <person name="Omidvar V."/>
            <person name="Sperschneider J."/>
            <person name="Schwessinger B."/>
            <person name="Raley C."/>
            <person name="Palmer J.M."/>
            <person name="Garnica D."/>
            <person name="Upadhyaya N."/>
            <person name="Rathjen J."/>
            <person name="Taylor J.M."/>
            <person name="Park R.F."/>
            <person name="Dodds P.N."/>
            <person name="Hirsch C.D."/>
            <person name="Kianian S.F."/>
            <person name="Figueroa M."/>
        </authorList>
    </citation>
    <scope>NUCLEOTIDE SEQUENCE [LARGE SCALE GENOMIC DNA]</scope>
    <source>
        <strain evidence="2">12NC29</strain>
        <strain evidence="3">12SD80</strain>
    </source>
</reference>
<evidence type="ECO:0008006" key="7">
    <source>
        <dbReference type="Google" id="ProtNLM"/>
    </source>
</evidence>
<evidence type="ECO:0000256" key="1">
    <source>
        <dbReference type="SAM" id="SignalP"/>
    </source>
</evidence>
<dbReference type="OrthoDB" id="2505053at2759"/>
<dbReference type="EMBL" id="PGCI01000014">
    <property type="protein sequence ID" value="PLW49787.1"/>
    <property type="molecule type" value="Genomic_DNA"/>
</dbReference>
<gene>
    <name evidence="2" type="ORF">PCANC_03954</name>
    <name evidence="4" type="ORF">PCASD_01533</name>
    <name evidence="3" type="ORF">PCASD_06531</name>
</gene>
<evidence type="ECO:0000313" key="4">
    <source>
        <dbReference type="EMBL" id="PLW49787.1"/>
    </source>
</evidence>
<keyword evidence="1" id="KW-0732">Signal</keyword>
<feature type="chain" id="PRO_5015083732" description="Secreted protein" evidence="1">
    <location>
        <begin position="21"/>
        <end position="122"/>
    </location>
</feature>
<protein>
    <recommendedName>
        <fullName evidence="7">Secreted protein</fullName>
    </recommendedName>
</protein>
<comment type="caution">
    <text evidence="3">The sequence shown here is derived from an EMBL/GenBank/DDBJ whole genome shotgun (WGS) entry which is preliminary data.</text>
</comment>
<evidence type="ECO:0000313" key="6">
    <source>
        <dbReference type="Proteomes" id="UP000235392"/>
    </source>
</evidence>
<keyword evidence="5" id="KW-1185">Reference proteome</keyword>
<evidence type="ECO:0000313" key="5">
    <source>
        <dbReference type="Proteomes" id="UP000235388"/>
    </source>
</evidence>
<dbReference type="EMBL" id="PGCJ01000782">
    <property type="protein sequence ID" value="PLW21591.1"/>
    <property type="molecule type" value="Genomic_DNA"/>
</dbReference>
<dbReference type="Proteomes" id="UP000235388">
    <property type="component" value="Unassembled WGS sequence"/>
</dbReference>
<dbReference type="Proteomes" id="UP000235392">
    <property type="component" value="Unassembled WGS sequence"/>
</dbReference>
<accession>A0A2N5TFQ1</accession>
<feature type="signal peptide" evidence="1">
    <location>
        <begin position="1"/>
        <end position="20"/>
    </location>
</feature>
<dbReference type="AlphaFoldDB" id="A0A2N5TFQ1"/>
<name>A0A2N5TFQ1_9BASI</name>
<evidence type="ECO:0000313" key="2">
    <source>
        <dbReference type="EMBL" id="PLW21591.1"/>
    </source>
</evidence>
<organism evidence="3 6">
    <name type="scientific">Puccinia coronata f. sp. avenae</name>
    <dbReference type="NCBI Taxonomy" id="200324"/>
    <lineage>
        <taxon>Eukaryota</taxon>
        <taxon>Fungi</taxon>
        <taxon>Dikarya</taxon>
        <taxon>Basidiomycota</taxon>
        <taxon>Pucciniomycotina</taxon>
        <taxon>Pucciniomycetes</taxon>
        <taxon>Pucciniales</taxon>
        <taxon>Pucciniaceae</taxon>
        <taxon>Puccinia</taxon>
    </lineage>
</organism>
<evidence type="ECO:0000313" key="3">
    <source>
        <dbReference type="EMBL" id="PLW24334.1"/>
    </source>
</evidence>
<sequence length="122" mass="12789">MNLAVFTLIALAAVTTNVMSIGKKLNCYYYASLGAKGFSCNERSDIICTEGCRSFVTISQCTSGTYPKKPVTTELCTVGYGRNTAAAQACITGQGTFRCTGNSTGTGVCHGCVPSSEITWAN</sequence>
<dbReference type="EMBL" id="PGCI01000611">
    <property type="protein sequence ID" value="PLW24334.1"/>
    <property type="molecule type" value="Genomic_DNA"/>
</dbReference>
<proteinExistence type="predicted"/>